<dbReference type="Pfam" id="PF04465">
    <property type="entry name" value="DUF499"/>
    <property type="match status" value="1"/>
</dbReference>
<dbReference type="InterPro" id="IPR041650">
    <property type="entry name" value="HEPN_Swt1"/>
</dbReference>
<accession>W6JVU3</accession>
<dbReference type="RefSeq" id="WP_048693914.1">
    <property type="nucleotide sequence ID" value="NZ_HG764815.1"/>
</dbReference>
<feature type="region of interest" description="Disordered" evidence="1">
    <location>
        <begin position="1023"/>
        <end position="1045"/>
    </location>
</feature>
<dbReference type="STRING" id="1193182.BN11_190005"/>
<organism evidence="3 4">
    <name type="scientific">Nostocoides australiense Ben110</name>
    <dbReference type="NCBI Taxonomy" id="1193182"/>
    <lineage>
        <taxon>Bacteria</taxon>
        <taxon>Bacillati</taxon>
        <taxon>Actinomycetota</taxon>
        <taxon>Actinomycetes</taxon>
        <taxon>Micrococcales</taxon>
        <taxon>Intrasporangiaceae</taxon>
        <taxon>Nostocoides</taxon>
    </lineage>
</organism>
<dbReference type="OrthoDB" id="9757917at2"/>
<name>W6JVU3_9MICO</name>
<evidence type="ECO:0000256" key="1">
    <source>
        <dbReference type="SAM" id="MobiDB-lite"/>
    </source>
</evidence>
<dbReference type="Pfam" id="PF18731">
    <property type="entry name" value="HEPN_Swt1"/>
    <property type="match status" value="1"/>
</dbReference>
<evidence type="ECO:0000313" key="3">
    <source>
        <dbReference type="EMBL" id="CCH72695.1"/>
    </source>
</evidence>
<dbReference type="EMBL" id="CAJA01000101">
    <property type="protein sequence ID" value="CCH72695.1"/>
    <property type="molecule type" value="Genomic_DNA"/>
</dbReference>
<gene>
    <name evidence="3" type="ORF">BN11_190005</name>
</gene>
<evidence type="ECO:0000259" key="2">
    <source>
        <dbReference type="Pfam" id="PF18731"/>
    </source>
</evidence>
<sequence length="1134" mass="125407">MAVSNRERVSRALEITSEALGPFVARQIAPHVPDGAEWPAILRVLDEQKGNDKAGFLYAASDLSLQLRVMTERLGTIGFPFSSALSRAEQNLAGELRDIRNRAAHGAPFNFDDTYRALDTAERLLRAADQPRAADRIKAERTDLQRAQIEAETRRDVRESTSISGLGDVELTPWRDVLKPHPDVLSGRFKESEFAANLHSVAHETGTTSAEYSDPVEFFRRTFLTAGLKDLLTQAANRVAGGAAAAPVINLQTTFGGGKTHSMLAVWHLFSSVPAAELPQEIQEILHTAGLADGDRTIRRVAVVGNEIAAGQARHRDGLTVRTLWGEIARQLGGREAFDLIAESDATSTSPGDHLRDLLARYSPCVILIDEWVAYARQLGDDDLPGGTFETQFTFAQLLTEAVAATPGALLLVSIPASDVRREADGITAESVASDLETGGERGRAALRRLEHVVGRVAHQWHPASAQESFEIVRRRLFEQPDAQAFRQVAATARKFVTFYREHQGEFPRETTEDAYEQKMRSAYPIHPELFARLYEDWSTLERFQRTRGVLRLMSGVVKELYAAEDDSPLIMPGSVPIAADQVVGELTQYVDVQWRSVIDSDVDGTDSLPFQVDRERPLFGKRGLTRRIARSAFLGSAATLQSAHKGIERNNIFLGVAMPGDTVGNFGSALQMLSDRATYLFAEGVRYWYDLQPSLNRTVNERAANLHEEDVWAEVVARLKQAGQAGADFAAAIVAPTDASDVPEAEVVRLVYVHPQFPHKNKDTDSRAIRFARDVVANRGSASRERRNTIVFLAADEQRYAELESIVRQHLAWRSVVKDKDHLDLTQQRVALASAKVDETNKVVAQRIGTSWIWALYPRDRGDSEPFSISVVRADGDEDRLGVRTGKKLVKEDVLRVEIAPATIRHDLDSKLHRVWNQGHIRVGDLWDYYTKYPYLPRLRDRAVLIRAIEGVVMDIAWPQTGFALALDYDAASGEFEGLTVPIEDGPAIVNDDTYLVAPHVASAQRTREERAAQARALSQVVETPAQPSTNVSPPAVTPQAAAGNASVVERARYEGRYEVDATTPDAVTEKLREVIDEVVRHIVSAPGAENVSIVLEVSAENSDGFSESVARTVRENSRVLGFDKSDFEDVEW</sequence>
<evidence type="ECO:0000313" key="4">
    <source>
        <dbReference type="Proteomes" id="UP000035763"/>
    </source>
</evidence>
<keyword evidence="4" id="KW-1185">Reference proteome</keyword>
<reference evidence="3 4" key="1">
    <citation type="journal article" date="2013" name="ISME J.">
        <title>A metabolic model for members of the genus Tetrasphaera involved in enhanced biological phosphorus removal.</title>
        <authorList>
            <person name="Kristiansen R."/>
            <person name="Nguyen H.T.T."/>
            <person name="Saunders A.M."/>
            <person name="Nielsen J.L."/>
            <person name="Wimmer R."/>
            <person name="Le V.Q."/>
            <person name="McIlroy S.J."/>
            <person name="Petrovski S."/>
            <person name="Seviour R.J."/>
            <person name="Calteau A."/>
            <person name="Nielsen K.L."/>
            <person name="Nielsen P.H."/>
        </authorList>
    </citation>
    <scope>NUCLEOTIDE SEQUENCE [LARGE SCALE GENOMIC DNA]</scope>
    <source>
        <strain evidence="3 4">Ben110</strain>
    </source>
</reference>
<protein>
    <recommendedName>
        <fullName evidence="2">Swt1-like HEPN domain-containing protein</fullName>
    </recommendedName>
</protein>
<feature type="domain" description="Swt1-like HEPN" evidence="2">
    <location>
        <begin position="11"/>
        <end position="127"/>
    </location>
</feature>
<comment type="caution">
    <text evidence="3">The sequence shown here is derived from an EMBL/GenBank/DDBJ whole genome shotgun (WGS) entry which is preliminary data.</text>
</comment>
<dbReference type="InterPro" id="IPR007555">
    <property type="entry name" value="DUF499"/>
</dbReference>
<proteinExistence type="predicted"/>
<dbReference type="Proteomes" id="UP000035763">
    <property type="component" value="Unassembled WGS sequence"/>
</dbReference>
<dbReference type="AlphaFoldDB" id="W6JVU3"/>